<proteinExistence type="predicted"/>
<sequence>MNNNILNHINYNINPLSHNNNVQILADQARNVTSQILTGEYLIRRNVEPEARRYNNHIIATDNIWNSRLTTSEKNYSNRANNINNTDTIDRITRITTRQITNNPLEDDFFNGSNCHEWNNLDSSNLLEPSSLFLDRTDTFL</sequence>
<evidence type="ECO:0000313" key="1">
    <source>
        <dbReference type="EMBL" id="RIA83310.1"/>
    </source>
</evidence>
<accession>A0A397SAG9</accession>
<reference evidence="1 2" key="1">
    <citation type="submission" date="2018-06" db="EMBL/GenBank/DDBJ databases">
        <title>Comparative genomics reveals the genomic features of Rhizophagus irregularis, R. cerebriforme, R. diaphanum and Gigaspora rosea, and their symbiotic lifestyle signature.</title>
        <authorList>
            <person name="Morin E."/>
            <person name="San Clemente H."/>
            <person name="Chen E.C.H."/>
            <person name="De La Providencia I."/>
            <person name="Hainaut M."/>
            <person name="Kuo A."/>
            <person name="Kohler A."/>
            <person name="Murat C."/>
            <person name="Tang N."/>
            <person name="Roy S."/>
            <person name="Loubradou J."/>
            <person name="Henrissat B."/>
            <person name="Grigoriev I.V."/>
            <person name="Corradi N."/>
            <person name="Roux C."/>
            <person name="Martin F.M."/>
        </authorList>
    </citation>
    <scope>NUCLEOTIDE SEQUENCE [LARGE SCALE GENOMIC DNA]</scope>
    <source>
        <strain evidence="1 2">DAOM 227022</strain>
    </source>
</reference>
<evidence type="ECO:0000313" key="2">
    <source>
        <dbReference type="Proteomes" id="UP000265703"/>
    </source>
</evidence>
<dbReference type="AlphaFoldDB" id="A0A397SAG9"/>
<name>A0A397SAG9_9GLOM</name>
<dbReference type="EMBL" id="QKYT01000583">
    <property type="protein sequence ID" value="RIA83310.1"/>
    <property type="molecule type" value="Genomic_DNA"/>
</dbReference>
<protein>
    <submittedName>
        <fullName evidence="1">Uncharacterized protein</fullName>
    </submittedName>
</protein>
<gene>
    <name evidence="1" type="ORF">C1645_834030</name>
</gene>
<organism evidence="1 2">
    <name type="scientific">Glomus cerebriforme</name>
    <dbReference type="NCBI Taxonomy" id="658196"/>
    <lineage>
        <taxon>Eukaryota</taxon>
        <taxon>Fungi</taxon>
        <taxon>Fungi incertae sedis</taxon>
        <taxon>Mucoromycota</taxon>
        <taxon>Glomeromycotina</taxon>
        <taxon>Glomeromycetes</taxon>
        <taxon>Glomerales</taxon>
        <taxon>Glomeraceae</taxon>
        <taxon>Glomus</taxon>
    </lineage>
</organism>
<keyword evidence="2" id="KW-1185">Reference proteome</keyword>
<comment type="caution">
    <text evidence="1">The sequence shown here is derived from an EMBL/GenBank/DDBJ whole genome shotgun (WGS) entry which is preliminary data.</text>
</comment>
<dbReference type="Proteomes" id="UP000265703">
    <property type="component" value="Unassembled WGS sequence"/>
</dbReference>